<proteinExistence type="predicted"/>
<evidence type="ECO:0000313" key="2">
    <source>
        <dbReference type="Proteomes" id="UP000306102"/>
    </source>
</evidence>
<reference evidence="1 2" key="1">
    <citation type="journal article" date="2018" name="Proc. Natl. Acad. Sci. U.S.A.">
        <title>Draft genome sequence of Camellia sinensis var. sinensis provides insights into the evolution of the tea genome and tea quality.</title>
        <authorList>
            <person name="Wei C."/>
            <person name="Yang H."/>
            <person name="Wang S."/>
            <person name="Zhao J."/>
            <person name="Liu C."/>
            <person name="Gao L."/>
            <person name="Xia E."/>
            <person name="Lu Y."/>
            <person name="Tai Y."/>
            <person name="She G."/>
            <person name="Sun J."/>
            <person name="Cao H."/>
            <person name="Tong W."/>
            <person name="Gao Q."/>
            <person name="Li Y."/>
            <person name="Deng W."/>
            <person name="Jiang X."/>
            <person name="Wang W."/>
            <person name="Chen Q."/>
            <person name="Zhang S."/>
            <person name="Li H."/>
            <person name="Wu J."/>
            <person name="Wang P."/>
            <person name="Li P."/>
            <person name="Shi C."/>
            <person name="Zheng F."/>
            <person name="Jian J."/>
            <person name="Huang B."/>
            <person name="Shan D."/>
            <person name="Shi M."/>
            <person name="Fang C."/>
            <person name="Yue Y."/>
            <person name="Li F."/>
            <person name="Li D."/>
            <person name="Wei S."/>
            <person name="Han B."/>
            <person name="Jiang C."/>
            <person name="Yin Y."/>
            <person name="Xia T."/>
            <person name="Zhang Z."/>
            <person name="Bennetzen J.L."/>
            <person name="Zhao S."/>
            <person name="Wan X."/>
        </authorList>
    </citation>
    <scope>NUCLEOTIDE SEQUENCE [LARGE SCALE GENOMIC DNA]</scope>
    <source>
        <strain evidence="2">cv. Shuchazao</strain>
        <tissue evidence="1">Leaf</tissue>
    </source>
</reference>
<dbReference type="NCBIfam" id="TIGR01570">
    <property type="entry name" value="A_thal_3588"/>
    <property type="match status" value="1"/>
</dbReference>
<dbReference type="PANTHER" id="PTHR31276">
    <property type="match status" value="1"/>
</dbReference>
<organism evidence="1 2">
    <name type="scientific">Camellia sinensis var. sinensis</name>
    <name type="common">China tea</name>
    <dbReference type="NCBI Taxonomy" id="542762"/>
    <lineage>
        <taxon>Eukaryota</taxon>
        <taxon>Viridiplantae</taxon>
        <taxon>Streptophyta</taxon>
        <taxon>Embryophyta</taxon>
        <taxon>Tracheophyta</taxon>
        <taxon>Spermatophyta</taxon>
        <taxon>Magnoliopsida</taxon>
        <taxon>eudicotyledons</taxon>
        <taxon>Gunneridae</taxon>
        <taxon>Pentapetalae</taxon>
        <taxon>asterids</taxon>
        <taxon>Ericales</taxon>
        <taxon>Theaceae</taxon>
        <taxon>Camellia</taxon>
    </lineage>
</organism>
<evidence type="ECO:0000313" key="1">
    <source>
        <dbReference type="EMBL" id="THG15912.1"/>
    </source>
</evidence>
<dbReference type="Proteomes" id="UP000306102">
    <property type="component" value="Unassembled WGS sequence"/>
</dbReference>
<dbReference type="AlphaFoldDB" id="A0A4S4EIG2"/>
<dbReference type="GO" id="GO:0010274">
    <property type="term" value="P:hydrotropism"/>
    <property type="evidence" value="ECO:0007669"/>
    <property type="project" value="InterPro"/>
</dbReference>
<keyword evidence="2" id="KW-1185">Reference proteome</keyword>
<protein>
    <recommendedName>
        <fullName evidence="3">Protein MIZU-KUSSEI 1</fullName>
    </recommendedName>
</protein>
<accession>A0A4S4EIG2</accession>
<sequence>MRMIDLGSQRGPLHMHVHMNMKVMDTPITSVECGREIRFRRSFRSLMECVVPCCGFQPSSTATDSLASDVDADAAAAESTINHHHHHHHGSSSSSSSTVTGTFFGYRKGRVSFCIQDDRRRSSRSSPLLLLEFTVPTAFLAREMQYGLLRIALVECGEYSRSHITSASKQGYYYQYNSSSKINTVSSSCSSSSLFNVPVWAMYCNGRKVGFAMRRQMTIGDVAVLKLMQSVSVGAGVLPPITTTATATATTKSPSEEEEECGSGGGELMYLRASFERVIGSADSESFHMINPVGSSSQELSIFLLRS</sequence>
<dbReference type="PANTHER" id="PTHR31276:SF15">
    <property type="entry name" value="PROTEIN MIZU-KUSSEI 1"/>
    <property type="match status" value="1"/>
</dbReference>
<name>A0A4S4EIG2_CAMSN</name>
<dbReference type="EMBL" id="SDRB02004384">
    <property type="protein sequence ID" value="THG15912.1"/>
    <property type="molecule type" value="Genomic_DNA"/>
</dbReference>
<evidence type="ECO:0008006" key="3">
    <source>
        <dbReference type="Google" id="ProtNLM"/>
    </source>
</evidence>
<comment type="caution">
    <text evidence="1">The sequence shown here is derived from an EMBL/GenBank/DDBJ whole genome shotgun (WGS) entry which is preliminary data.</text>
</comment>
<gene>
    <name evidence="1" type="ORF">TEA_008947</name>
</gene>
<dbReference type="Pfam" id="PF04759">
    <property type="entry name" value="DUF617"/>
    <property type="match status" value="1"/>
</dbReference>
<dbReference type="InterPro" id="IPR006460">
    <property type="entry name" value="MIZ1-like_pln"/>
</dbReference>